<dbReference type="Proteomes" id="UP000315060">
    <property type="component" value="Unassembled WGS sequence"/>
</dbReference>
<name>A0A064BWP6_STREE</name>
<dbReference type="InterPro" id="IPR003439">
    <property type="entry name" value="ABC_transporter-like_ATP-bd"/>
</dbReference>
<dbReference type="Gene3D" id="3.40.50.300">
    <property type="entry name" value="P-loop containing nucleotide triphosphate hydrolases"/>
    <property type="match status" value="1"/>
</dbReference>
<dbReference type="InterPro" id="IPR003593">
    <property type="entry name" value="AAA+_ATPase"/>
</dbReference>
<reference evidence="5 7" key="2">
    <citation type="submission" date="2019-07" db="EMBL/GenBank/DDBJ databases">
        <authorList>
            <person name="Mohale T."/>
        </authorList>
    </citation>
    <scope>NUCLEOTIDE SEQUENCE [LARGE SCALE GENOMIC DNA]</scope>
    <source>
        <strain evidence="5 7">NTPn 59</strain>
    </source>
</reference>
<dbReference type="Pfam" id="PF00005">
    <property type="entry name" value="ABC_tran"/>
    <property type="match status" value="1"/>
</dbReference>
<dbReference type="GO" id="GO:0016887">
    <property type="term" value="F:ATP hydrolysis activity"/>
    <property type="evidence" value="ECO:0007669"/>
    <property type="project" value="InterPro"/>
</dbReference>
<evidence type="ECO:0000256" key="2">
    <source>
        <dbReference type="ARBA" id="ARBA00022840"/>
    </source>
</evidence>
<dbReference type="GO" id="GO:0005524">
    <property type="term" value="F:ATP binding"/>
    <property type="evidence" value="ECO:0007669"/>
    <property type="project" value="UniProtKB-KW"/>
</dbReference>
<protein>
    <submittedName>
        <fullName evidence="4">ABC transporter ATP-binding protein</fullName>
    </submittedName>
</protein>
<evidence type="ECO:0000313" key="7">
    <source>
        <dbReference type="Proteomes" id="UP000315060"/>
    </source>
</evidence>
<dbReference type="Proteomes" id="UP000045541">
    <property type="component" value="Unassembled WGS sequence"/>
</dbReference>
<dbReference type="SMART" id="SM00382">
    <property type="entry name" value="AAA"/>
    <property type="match status" value="1"/>
</dbReference>
<dbReference type="SUPFAM" id="SSF52540">
    <property type="entry name" value="P-loop containing nucleoside triphosphate hydrolases"/>
    <property type="match status" value="1"/>
</dbReference>
<dbReference type="PANTHER" id="PTHR43158:SF7">
    <property type="entry name" value="ABC TRANSPORTER, ATP-BINDING PROTEIN"/>
    <property type="match status" value="1"/>
</dbReference>
<keyword evidence="1" id="KW-0547">Nucleotide-binding</keyword>
<dbReference type="PANTHER" id="PTHR43158">
    <property type="entry name" value="SKFA PEPTIDE EXPORT ATP-BINDING PROTEIN SKFE"/>
    <property type="match status" value="1"/>
</dbReference>
<dbReference type="EMBL" id="VMYC01000114">
    <property type="protein sequence ID" value="TVX69560.1"/>
    <property type="molecule type" value="Genomic_DNA"/>
</dbReference>
<accession>A0A064BWP6</accession>
<comment type="caution">
    <text evidence="4">The sequence shown here is derived from an EMBL/GenBank/DDBJ whole genome shotgun (WGS) entry which is preliminary data.</text>
</comment>
<dbReference type="InterPro" id="IPR017871">
    <property type="entry name" value="ABC_transporter-like_CS"/>
</dbReference>
<gene>
    <name evidence="4" type="primary">kpsT_2</name>
    <name evidence="5" type="ORF">AZJ28_07090</name>
    <name evidence="4" type="ORF">ERS096071_01345</name>
</gene>
<evidence type="ECO:0000259" key="3">
    <source>
        <dbReference type="PROSITE" id="PS50893"/>
    </source>
</evidence>
<evidence type="ECO:0000313" key="4">
    <source>
        <dbReference type="EMBL" id="CKJ19563.1"/>
    </source>
</evidence>
<dbReference type="EMBL" id="CMWB01000022">
    <property type="protein sequence ID" value="CKJ19563.1"/>
    <property type="molecule type" value="Genomic_DNA"/>
</dbReference>
<evidence type="ECO:0000313" key="5">
    <source>
        <dbReference type="EMBL" id="TVX69560.1"/>
    </source>
</evidence>
<organism evidence="4 6">
    <name type="scientific">Streptococcus pneumoniae</name>
    <dbReference type="NCBI Taxonomy" id="1313"/>
    <lineage>
        <taxon>Bacteria</taxon>
        <taxon>Bacillati</taxon>
        <taxon>Bacillota</taxon>
        <taxon>Bacilli</taxon>
        <taxon>Lactobacillales</taxon>
        <taxon>Streptococcaceae</taxon>
        <taxon>Streptococcus</taxon>
    </lineage>
</organism>
<dbReference type="InterPro" id="IPR027417">
    <property type="entry name" value="P-loop_NTPase"/>
</dbReference>
<evidence type="ECO:0000313" key="6">
    <source>
        <dbReference type="Proteomes" id="UP000045541"/>
    </source>
</evidence>
<reference evidence="4 6" key="1">
    <citation type="submission" date="2015-03" db="EMBL/GenBank/DDBJ databases">
        <authorList>
            <consortium name="Pathogen Informatics"/>
            <person name="Murphy D."/>
        </authorList>
    </citation>
    <scope>NUCLEOTIDE SEQUENCE [LARGE SCALE GENOMIC DNA]</scope>
    <source>
        <strain evidence="4 6">0310</strain>
    </source>
</reference>
<dbReference type="AlphaFoldDB" id="A0A064BWP6"/>
<evidence type="ECO:0000256" key="1">
    <source>
        <dbReference type="ARBA" id="ARBA00022741"/>
    </source>
</evidence>
<sequence length="197" mass="22954">MLQLTHVTLKTRQVILQDVDFTFEKGRIYGILAINGSGKTTLFRTISNLIPISSGNIAAPPSLFYYESVEWLDGSLSGIDYLRLIKNIWKSDLNLRDEIAYWEMSDYISLPIRKYSLGMKQRLVIAMYFLSQAKCWLMDEITNGLDEYYRQKFFDRLAQIDRQEQLVLLSSHYKEELVDVCDRVVTIHQGQIEEVPL</sequence>
<keyword evidence="2 4" id="KW-0067">ATP-binding</keyword>
<dbReference type="PROSITE" id="PS00211">
    <property type="entry name" value="ABC_TRANSPORTER_1"/>
    <property type="match status" value="1"/>
</dbReference>
<dbReference type="CDD" id="cd03230">
    <property type="entry name" value="ABC_DR_subfamily_A"/>
    <property type="match status" value="1"/>
</dbReference>
<feature type="domain" description="ABC transporter" evidence="3">
    <location>
        <begin position="2"/>
        <end position="197"/>
    </location>
</feature>
<proteinExistence type="predicted"/>
<dbReference type="PROSITE" id="PS50893">
    <property type="entry name" value="ABC_TRANSPORTER_2"/>
    <property type="match status" value="1"/>
</dbReference>